<evidence type="ECO:0000313" key="4">
    <source>
        <dbReference type="Proteomes" id="UP000243488"/>
    </source>
</evidence>
<keyword evidence="1" id="KW-0175">Coiled coil</keyword>
<feature type="coiled-coil region" evidence="1">
    <location>
        <begin position="176"/>
        <end position="203"/>
    </location>
</feature>
<proteinExistence type="predicted"/>
<reference evidence="3 4" key="1">
    <citation type="submission" date="2017-03" db="EMBL/GenBank/DDBJ databases">
        <title>Complete genome sequence of the novel DNRA strain Pseudomonas sp. S-6-2 isolated from Chinese polluted river sediment. Journal of Biotechnology.</title>
        <authorList>
            <person name="Li J."/>
            <person name="Xiang F."/>
            <person name="Wang L."/>
            <person name="Xi L."/>
            <person name="Liu J."/>
        </authorList>
    </citation>
    <scope>NUCLEOTIDE SEQUENCE [LARGE SCALE GENOMIC DNA]</scope>
    <source>
        <strain evidence="3 4">S-6-2</strain>
    </source>
</reference>
<dbReference type="InterPro" id="IPR025139">
    <property type="entry name" value="DUF4062"/>
</dbReference>
<protein>
    <recommendedName>
        <fullName evidence="2">DUF4062 domain-containing protein</fullName>
    </recommendedName>
</protein>
<dbReference type="Proteomes" id="UP000243488">
    <property type="component" value="Chromosome"/>
</dbReference>
<accession>A0A1V0B0K6</accession>
<organism evidence="3 4">
    <name type="scientific">Halopseudomonas phragmitis</name>
    <dbReference type="NCBI Taxonomy" id="1931241"/>
    <lineage>
        <taxon>Bacteria</taxon>
        <taxon>Pseudomonadati</taxon>
        <taxon>Pseudomonadota</taxon>
        <taxon>Gammaproteobacteria</taxon>
        <taxon>Pseudomonadales</taxon>
        <taxon>Pseudomonadaceae</taxon>
        <taxon>Halopseudomonas</taxon>
    </lineage>
</organism>
<name>A0A1V0B0K6_9GAMM</name>
<dbReference type="EMBL" id="CP020100">
    <property type="protein sequence ID" value="AQZ93410.1"/>
    <property type="molecule type" value="Genomic_DNA"/>
</dbReference>
<dbReference type="AlphaFoldDB" id="A0A1V0B0K6"/>
<evidence type="ECO:0000313" key="3">
    <source>
        <dbReference type="EMBL" id="AQZ93410.1"/>
    </source>
</evidence>
<evidence type="ECO:0000256" key="1">
    <source>
        <dbReference type="SAM" id="Coils"/>
    </source>
</evidence>
<dbReference type="RefSeq" id="WP_080048268.1">
    <property type="nucleotide sequence ID" value="NZ_CP020100.1"/>
</dbReference>
<dbReference type="Pfam" id="PF13271">
    <property type="entry name" value="DUF4062"/>
    <property type="match status" value="1"/>
</dbReference>
<keyword evidence="4" id="KW-1185">Reference proteome</keyword>
<dbReference type="STRING" id="1931241.BVH74_00895"/>
<sequence>MEKKFQIFVSSTYEDLKDERNEIIKAVLEMGHIPVGMEMFSAADEEQWKVIARTIDSVDYYAVVVAHRYGSVTSEGISYTEKEFDYASSKGVPVLGFVIDDVAPWPSTRTESDSKKLKKLAAFKTKVKARLVQFWSNRDDLRGKFSVALMKSIINTPRTGWVRADEVAGPLVTKELTRLSSENAALRDQVDSMKKAVTESENAVGRAMRVLAKNEVRFQLRKTANWKEADRYTLSLADIFGYVAPNLIDENSSLGVAQDLALKVLRGPKYFKNWPIGKNQTAEIIADFAALDLVEPSKKKHQVSDTNTYWSLTKLGKKLLQEFRKVKLEEGLAELPEQSDATNG</sequence>
<gene>
    <name evidence="3" type="ORF">BVH74_00895</name>
</gene>
<dbReference type="KEGG" id="ppha:BVH74_00895"/>
<feature type="domain" description="DUF4062" evidence="2">
    <location>
        <begin position="6"/>
        <end position="87"/>
    </location>
</feature>
<evidence type="ECO:0000259" key="2">
    <source>
        <dbReference type="Pfam" id="PF13271"/>
    </source>
</evidence>